<comment type="caution">
    <text evidence="7">The sequence shown here is derived from an EMBL/GenBank/DDBJ whole genome shotgun (WGS) entry which is preliminary data.</text>
</comment>
<dbReference type="PANTHER" id="PTHR14911">
    <property type="entry name" value="THUMP DOMAIN-CONTAINING"/>
    <property type="match status" value="1"/>
</dbReference>
<evidence type="ECO:0000313" key="7">
    <source>
        <dbReference type="EMBL" id="KAK3601760.1"/>
    </source>
</evidence>
<comment type="subcellular location">
    <subcellularLocation>
        <location evidence="1">Cytoplasm</location>
    </subcellularLocation>
</comment>
<organism evidence="7 8">
    <name type="scientific">Potamilus streckersoni</name>
    <dbReference type="NCBI Taxonomy" id="2493646"/>
    <lineage>
        <taxon>Eukaryota</taxon>
        <taxon>Metazoa</taxon>
        <taxon>Spiralia</taxon>
        <taxon>Lophotrochozoa</taxon>
        <taxon>Mollusca</taxon>
        <taxon>Bivalvia</taxon>
        <taxon>Autobranchia</taxon>
        <taxon>Heteroconchia</taxon>
        <taxon>Palaeoheterodonta</taxon>
        <taxon>Unionida</taxon>
        <taxon>Unionoidea</taxon>
        <taxon>Unionidae</taxon>
        <taxon>Ambleminae</taxon>
        <taxon>Lampsilini</taxon>
        <taxon>Potamilus</taxon>
    </lineage>
</organism>
<keyword evidence="2" id="KW-0808">Transferase</keyword>
<dbReference type="GO" id="GO:0030488">
    <property type="term" value="P:tRNA methylation"/>
    <property type="evidence" value="ECO:0007669"/>
    <property type="project" value="TreeGrafter"/>
</dbReference>
<dbReference type="Pfam" id="PF01170">
    <property type="entry name" value="UPF0020"/>
    <property type="match status" value="1"/>
</dbReference>
<evidence type="ECO:0000256" key="5">
    <source>
        <dbReference type="SAM" id="MobiDB-lite"/>
    </source>
</evidence>
<reference evidence="7" key="2">
    <citation type="journal article" date="2021" name="Genome Biol. Evol.">
        <title>Developing a high-quality reference genome for a parasitic bivalve with doubly uniparental inheritance (Bivalvia: Unionida).</title>
        <authorList>
            <person name="Smith C.H."/>
        </authorList>
    </citation>
    <scope>NUCLEOTIDE SEQUENCE</scope>
    <source>
        <strain evidence="7">CHS0354</strain>
        <tissue evidence="7">Mantle</tissue>
    </source>
</reference>
<proteinExistence type="predicted"/>
<dbReference type="SUPFAM" id="SSF143437">
    <property type="entry name" value="THUMP domain-like"/>
    <property type="match status" value="1"/>
</dbReference>
<dbReference type="SUPFAM" id="SSF53335">
    <property type="entry name" value="S-adenosyl-L-methionine-dependent methyltransferases"/>
    <property type="match status" value="1"/>
</dbReference>
<dbReference type="Gene3D" id="3.40.50.150">
    <property type="entry name" value="Vaccinia Virus protein VP39"/>
    <property type="match status" value="1"/>
</dbReference>
<evidence type="ECO:0000256" key="2">
    <source>
        <dbReference type="ARBA" id="ARBA00022603"/>
    </source>
</evidence>
<reference evidence="7" key="1">
    <citation type="journal article" date="2021" name="Genome Biol. Evol.">
        <title>A High-Quality Reference Genome for a Parasitic Bivalve with Doubly Uniparental Inheritance (Bivalvia: Unionida).</title>
        <authorList>
            <person name="Smith C.H."/>
        </authorList>
    </citation>
    <scope>NUCLEOTIDE SEQUENCE</scope>
    <source>
        <strain evidence="7">CHS0354</strain>
    </source>
</reference>
<dbReference type="GO" id="GO:0003723">
    <property type="term" value="F:RNA binding"/>
    <property type="evidence" value="ECO:0007669"/>
    <property type="project" value="UniProtKB-UniRule"/>
</dbReference>
<dbReference type="CDD" id="cd11715">
    <property type="entry name" value="THUMP_AdoMetMT"/>
    <property type="match status" value="1"/>
</dbReference>
<accession>A0AAE0T0W9</accession>
<dbReference type="GO" id="GO:0043527">
    <property type="term" value="C:tRNA methyltransferase complex"/>
    <property type="evidence" value="ECO:0007669"/>
    <property type="project" value="UniProtKB-ARBA"/>
</dbReference>
<name>A0AAE0T0W9_9BIVA</name>
<dbReference type="Pfam" id="PF02926">
    <property type="entry name" value="THUMP"/>
    <property type="match status" value="1"/>
</dbReference>
<dbReference type="InterPro" id="IPR029063">
    <property type="entry name" value="SAM-dependent_MTases_sf"/>
</dbReference>
<sequence length="544" mass="60280">MAASTNSVSNNESKSKLEQYCCIEATVTTGFENVAQEEAKEKFGCDVTARRGGIVIHLPISGVRQVLNLGSIDNLRVQVNHEACFDFTDEEVACIRKLRQYVGKVNWSVGLEIWKQFCHFDHPVLVPATIPADLGEPVLTDYASKTKGKNEPKRKKQCTHKKKSDAMETPVCIEKDLNGTRIKTEVDSNCLKAKNNEEILGNVSMETDQVEFENSLLCKGGHQMAVGDGNSSLDPSIGNSCPETKKTNPHDPSKPSFRVTCIRNGEHCFDSMKAAANFGGAIHNLFGWNVNMKNYDIEVVLVIDGQELSVCIALTKESLHKRNLSHFGSTTLRPTIAYNMLRLCKIQKGDVVCDPMCGSGSIPVQASVSWPEAYHIAGEISKKALPRTIDNVTCLNEKRRQEGKPCIQVETFRWNVYNLPLKSNLVDVFITDLPFGKRTGSKADNWKLYPGALTEMARVSKLKTGRACILTQDRKCIIKTLQILNKYWKQSAMLGINIGGLAAGVYLLHRTGKTMDKAALESLSKCEIKNMKEELPCGEEVGNF</sequence>
<dbReference type="FunFam" id="3.40.50.150:FF:000073">
    <property type="entry name" value="THUMP domain containing 3"/>
    <property type="match status" value="1"/>
</dbReference>
<feature type="region of interest" description="Disordered" evidence="5">
    <location>
        <begin position="143"/>
        <end position="162"/>
    </location>
</feature>
<dbReference type="InterPro" id="IPR004114">
    <property type="entry name" value="THUMP_dom"/>
</dbReference>
<dbReference type="PROSITE" id="PS51165">
    <property type="entry name" value="THUMP"/>
    <property type="match status" value="1"/>
</dbReference>
<evidence type="ECO:0000256" key="4">
    <source>
        <dbReference type="PROSITE-ProRule" id="PRU00529"/>
    </source>
</evidence>
<dbReference type="PANTHER" id="PTHR14911:SF13">
    <property type="entry name" value="TRNA (GUANINE(6)-N2)-METHYLTRANSFERASE THUMP3"/>
    <property type="match status" value="1"/>
</dbReference>
<evidence type="ECO:0000313" key="8">
    <source>
        <dbReference type="Proteomes" id="UP001195483"/>
    </source>
</evidence>
<keyword evidence="3" id="KW-0819">tRNA processing</keyword>
<dbReference type="GO" id="GO:0005737">
    <property type="term" value="C:cytoplasm"/>
    <property type="evidence" value="ECO:0007669"/>
    <property type="project" value="UniProtKB-SubCell"/>
</dbReference>
<feature type="compositionally biased region" description="Basic residues" evidence="5">
    <location>
        <begin position="152"/>
        <end position="162"/>
    </location>
</feature>
<keyword evidence="4" id="KW-0694">RNA-binding</keyword>
<keyword evidence="8" id="KW-1185">Reference proteome</keyword>
<dbReference type="Gene3D" id="3.30.2130.30">
    <property type="match status" value="1"/>
</dbReference>
<reference evidence="7" key="3">
    <citation type="submission" date="2023-05" db="EMBL/GenBank/DDBJ databases">
        <authorList>
            <person name="Smith C.H."/>
        </authorList>
    </citation>
    <scope>NUCLEOTIDE SEQUENCE</scope>
    <source>
        <strain evidence="7">CHS0354</strain>
        <tissue evidence="7">Mantle</tissue>
    </source>
</reference>
<dbReference type="AlphaFoldDB" id="A0AAE0T0W9"/>
<evidence type="ECO:0000256" key="3">
    <source>
        <dbReference type="ARBA" id="ARBA00022694"/>
    </source>
</evidence>
<dbReference type="SMART" id="SM00981">
    <property type="entry name" value="THUMP"/>
    <property type="match status" value="1"/>
</dbReference>
<dbReference type="Proteomes" id="UP001195483">
    <property type="component" value="Unassembled WGS sequence"/>
</dbReference>
<evidence type="ECO:0000259" key="6">
    <source>
        <dbReference type="PROSITE" id="PS51165"/>
    </source>
</evidence>
<protein>
    <recommendedName>
        <fullName evidence="6">THUMP domain-containing protein</fullName>
    </recommendedName>
</protein>
<keyword evidence="2" id="KW-0489">Methyltransferase</keyword>
<evidence type="ECO:0000256" key="1">
    <source>
        <dbReference type="ARBA" id="ARBA00004496"/>
    </source>
</evidence>
<dbReference type="EMBL" id="JAEAOA010001004">
    <property type="protein sequence ID" value="KAK3601760.1"/>
    <property type="molecule type" value="Genomic_DNA"/>
</dbReference>
<dbReference type="InterPro" id="IPR000241">
    <property type="entry name" value="RlmKL-like_Mtase"/>
</dbReference>
<dbReference type="GO" id="GO:0016423">
    <property type="term" value="F:tRNA (guanine) methyltransferase activity"/>
    <property type="evidence" value="ECO:0007669"/>
    <property type="project" value="TreeGrafter"/>
</dbReference>
<feature type="domain" description="THUMP" evidence="6">
    <location>
        <begin position="216"/>
        <end position="314"/>
    </location>
</feature>
<gene>
    <name evidence="7" type="ORF">CHS0354_016124</name>
</gene>